<evidence type="ECO:0000256" key="6">
    <source>
        <dbReference type="RuleBase" id="RU000716"/>
    </source>
</evidence>
<name>A0A7I9WRG5_9MYCO</name>
<dbReference type="SUPFAM" id="SSF88659">
    <property type="entry name" value="Sigma3 and sigma4 domains of RNA polymerase sigma factors"/>
    <property type="match status" value="1"/>
</dbReference>
<evidence type="ECO:0000256" key="5">
    <source>
        <dbReference type="ARBA" id="ARBA00023163"/>
    </source>
</evidence>
<evidence type="ECO:0000259" key="7">
    <source>
        <dbReference type="Pfam" id="PF04542"/>
    </source>
</evidence>
<dbReference type="RefSeq" id="WP_068916468.1">
    <property type="nucleotide sequence ID" value="NZ_BAAAMC010000034.1"/>
</dbReference>
<dbReference type="InterPro" id="IPR013324">
    <property type="entry name" value="RNA_pol_sigma_r3/r4-like"/>
</dbReference>
<dbReference type="GO" id="GO:0006352">
    <property type="term" value="P:DNA-templated transcription initiation"/>
    <property type="evidence" value="ECO:0007669"/>
    <property type="project" value="InterPro"/>
</dbReference>
<accession>A0A7I9WRG5</accession>
<feature type="domain" description="RNA polymerase sigma-70 region 2" evidence="7">
    <location>
        <begin position="23"/>
        <end position="83"/>
    </location>
</feature>
<dbReference type="CDD" id="cd06171">
    <property type="entry name" value="Sigma70_r4"/>
    <property type="match status" value="1"/>
</dbReference>
<dbReference type="InterPro" id="IPR007627">
    <property type="entry name" value="RNA_pol_sigma70_r2"/>
</dbReference>
<evidence type="ECO:0000313" key="9">
    <source>
        <dbReference type="EMBL" id="GFG60344.1"/>
    </source>
</evidence>
<keyword evidence="10" id="KW-1185">Reference proteome</keyword>
<dbReference type="InterPro" id="IPR039425">
    <property type="entry name" value="RNA_pol_sigma-70-like"/>
</dbReference>
<dbReference type="GO" id="GO:0006950">
    <property type="term" value="P:response to stress"/>
    <property type="evidence" value="ECO:0007669"/>
    <property type="project" value="UniProtKB-ARBA"/>
</dbReference>
<evidence type="ECO:0000256" key="3">
    <source>
        <dbReference type="ARBA" id="ARBA00023082"/>
    </source>
</evidence>
<dbReference type="GO" id="GO:0016987">
    <property type="term" value="F:sigma factor activity"/>
    <property type="evidence" value="ECO:0007669"/>
    <property type="project" value="UniProtKB-KW"/>
</dbReference>
<dbReference type="PROSITE" id="PS01063">
    <property type="entry name" value="SIGMA70_ECF"/>
    <property type="match status" value="1"/>
</dbReference>
<reference evidence="9 10" key="1">
    <citation type="journal article" date="2019" name="Emerg. Microbes Infect.">
        <title>Comprehensive subspecies identification of 175 nontuberculous mycobacteria species based on 7547 genomic profiles.</title>
        <authorList>
            <person name="Matsumoto Y."/>
            <person name="Kinjo T."/>
            <person name="Motooka D."/>
            <person name="Nabeya D."/>
            <person name="Jung N."/>
            <person name="Uechi K."/>
            <person name="Horii T."/>
            <person name="Iida T."/>
            <person name="Fujita J."/>
            <person name="Nakamura S."/>
        </authorList>
    </citation>
    <scope>NUCLEOTIDE SEQUENCE [LARGE SCALE GENOMIC DNA]</scope>
    <source>
        <strain evidence="9 10">JCM 13392</strain>
    </source>
</reference>
<dbReference type="InterPro" id="IPR013249">
    <property type="entry name" value="RNA_pol_sigma70_r4_t2"/>
</dbReference>
<keyword evidence="4 6" id="KW-0238">DNA-binding</keyword>
<dbReference type="Proteomes" id="UP000465241">
    <property type="component" value="Unassembled WGS sequence"/>
</dbReference>
<keyword evidence="3 6" id="KW-0731">Sigma factor</keyword>
<evidence type="ECO:0000256" key="2">
    <source>
        <dbReference type="ARBA" id="ARBA00023015"/>
    </source>
</evidence>
<dbReference type="AlphaFoldDB" id="A0A7I9WRG5"/>
<comment type="caution">
    <text evidence="9">The sequence shown here is derived from an EMBL/GenBank/DDBJ whole genome shotgun (WGS) entry which is preliminary data.</text>
</comment>
<protein>
    <recommendedName>
        <fullName evidence="6">RNA polymerase sigma factor</fullName>
    </recommendedName>
</protein>
<dbReference type="SUPFAM" id="SSF88946">
    <property type="entry name" value="Sigma2 domain of RNA polymerase sigma factors"/>
    <property type="match status" value="1"/>
</dbReference>
<dbReference type="PANTHER" id="PTHR43133:SF59">
    <property type="entry name" value="ECF RNA POLYMERASE SIGMA FACTOR SIGR"/>
    <property type="match status" value="1"/>
</dbReference>
<dbReference type="Gene3D" id="1.10.1740.10">
    <property type="match status" value="1"/>
</dbReference>
<dbReference type="InterPro" id="IPR014284">
    <property type="entry name" value="RNA_pol_sigma-70_dom"/>
</dbReference>
<dbReference type="Gene3D" id="1.10.10.10">
    <property type="entry name" value="Winged helix-like DNA-binding domain superfamily/Winged helix DNA-binding domain"/>
    <property type="match status" value="1"/>
</dbReference>
<evidence type="ECO:0000256" key="4">
    <source>
        <dbReference type="ARBA" id="ARBA00023125"/>
    </source>
</evidence>
<keyword evidence="2 6" id="KW-0805">Transcription regulation</keyword>
<proteinExistence type="inferred from homology"/>
<evidence type="ECO:0000256" key="1">
    <source>
        <dbReference type="ARBA" id="ARBA00010641"/>
    </source>
</evidence>
<dbReference type="EMBL" id="BLKT01000003">
    <property type="protein sequence ID" value="GFG60344.1"/>
    <property type="molecule type" value="Genomic_DNA"/>
</dbReference>
<feature type="domain" description="RNA polymerase sigma factor 70 region 4 type 2" evidence="8">
    <location>
        <begin position="125"/>
        <end position="177"/>
    </location>
</feature>
<dbReference type="GO" id="GO:0003677">
    <property type="term" value="F:DNA binding"/>
    <property type="evidence" value="ECO:0007669"/>
    <property type="project" value="UniProtKB-KW"/>
</dbReference>
<dbReference type="Pfam" id="PF04542">
    <property type="entry name" value="Sigma70_r2"/>
    <property type="match status" value="1"/>
</dbReference>
<dbReference type="InterPro" id="IPR000838">
    <property type="entry name" value="RNA_pol_sigma70_ECF_CS"/>
</dbReference>
<evidence type="ECO:0000313" key="10">
    <source>
        <dbReference type="Proteomes" id="UP000465241"/>
    </source>
</evidence>
<evidence type="ECO:0000259" key="8">
    <source>
        <dbReference type="Pfam" id="PF08281"/>
    </source>
</evidence>
<keyword evidence="5 6" id="KW-0804">Transcription</keyword>
<dbReference type="NCBIfam" id="TIGR02937">
    <property type="entry name" value="sigma70-ECF"/>
    <property type="match status" value="1"/>
</dbReference>
<gene>
    <name evidence="9" type="ORF">MMUR_44800</name>
</gene>
<comment type="similarity">
    <text evidence="1 6">Belongs to the sigma-70 factor family. ECF subfamily.</text>
</comment>
<dbReference type="InterPro" id="IPR013325">
    <property type="entry name" value="RNA_pol_sigma_r2"/>
</dbReference>
<dbReference type="Pfam" id="PF08281">
    <property type="entry name" value="Sigma70_r4_2"/>
    <property type="match status" value="1"/>
</dbReference>
<organism evidence="9 10">
    <name type="scientific">Mycolicibacterium murale</name>
    <dbReference type="NCBI Taxonomy" id="182220"/>
    <lineage>
        <taxon>Bacteria</taxon>
        <taxon>Bacillati</taxon>
        <taxon>Actinomycetota</taxon>
        <taxon>Actinomycetes</taxon>
        <taxon>Mycobacteriales</taxon>
        <taxon>Mycobacteriaceae</taxon>
        <taxon>Mycolicibacterium</taxon>
    </lineage>
</organism>
<dbReference type="PANTHER" id="PTHR43133">
    <property type="entry name" value="RNA POLYMERASE ECF-TYPE SIGMA FACTO"/>
    <property type="match status" value="1"/>
</dbReference>
<sequence length="187" mass="20889">MTICASADVATAEPTFETQVMPLADDLFRRARMYTGNTADAEDLVQETLLKAYRAFHTFGQDRHLKAWLLRIMRNTWINNYRAGLSRPTEALIGDVSDGYLDTVPRRAQHESSAEHLALLGFADEDLLSAVLELPEKLRLTLYYVVIVGLSHREVSAVMKVPAGTVMSRMHRGRLMLRKSLSVAAAA</sequence>
<dbReference type="InterPro" id="IPR036388">
    <property type="entry name" value="WH-like_DNA-bd_sf"/>
</dbReference>